<keyword evidence="1" id="KW-0378">Hydrolase</keyword>
<accession>A0A9D1GTE2</accession>
<gene>
    <name evidence="3" type="ORF">IAC39_02495</name>
</gene>
<comment type="caution">
    <text evidence="3">The sequence shown here is derived from an EMBL/GenBank/DDBJ whole genome shotgun (WGS) entry which is preliminary data.</text>
</comment>
<proteinExistence type="predicted"/>
<dbReference type="SMART" id="SM00646">
    <property type="entry name" value="Ami_3"/>
    <property type="match status" value="1"/>
</dbReference>
<dbReference type="Pfam" id="PF01520">
    <property type="entry name" value="Amidase_3"/>
    <property type="match status" value="1"/>
</dbReference>
<dbReference type="CDD" id="cd02696">
    <property type="entry name" value="MurNAc-LAA"/>
    <property type="match status" value="1"/>
</dbReference>
<sequence>MLKKLWANRVGALILLLCAYLLVFGFISTANEPVAVLPTDADPGLPVIVIDAGHGGIDSGCVSINGVEEKDINLSILLKLRQMLEAAGFETAVTRDTDKSIHDTGVTGLGNQKKSDMENRLKLINSFDNAIFVSIHQNQFTDSRYYGAQMFYPEGSAASERLARSLQDNIVSRLQPENKREIKPVGSEIYLLHYANCPAVMAECGFLSNQQEADNLESDEYQSRMAFSLFAGICEYVFSETGI</sequence>
<evidence type="ECO:0000313" key="4">
    <source>
        <dbReference type="Proteomes" id="UP000824136"/>
    </source>
</evidence>
<dbReference type="PANTHER" id="PTHR30404">
    <property type="entry name" value="N-ACETYLMURAMOYL-L-ALANINE AMIDASE"/>
    <property type="match status" value="1"/>
</dbReference>
<evidence type="ECO:0000259" key="2">
    <source>
        <dbReference type="SMART" id="SM00646"/>
    </source>
</evidence>
<evidence type="ECO:0000313" key="3">
    <source>
        <dbReference type="EMBL" id="HIT58572.1"/>
    </source>
</evidence>
<protein>
    <submittedName>
        <fullName evidence="3">N-acetylmuramoyl-L-alanine amidase</fullName>
    </submittedName>
</protein>
<dbReference type="InterPro" id="IPR050695">
    <property type="entry name" value="N-acetylmuramoyl_amidase_3"/>
</dbReference>
<reference evidence="3" key="1">
    <citation type="submission" date="2020-10" db="EMBL/GenBank/DDBJ databases">
        <authorList>
            <person name="Gilroy R."/>
        </authorList>
    </citation>
    <scope>NUCLEOTIDE SEQUENCE</scope>
    <source>
        <strain evidence="3">CHK33-4379</strain>
    </source>
</reference>
<dbReference type="InterPro" id="IPR002508">
    <property type="entry name" value="MurNAc-LAA_cat"/>
</dbReference>
<dbReference type="GO" id="GO:0008745">
    <property type="term" value="F:N-acetylmuramoyl-L-alanine amidase activity"/>
    <property type="evidence" value="ECO:0007669"/>
    <property type="project" value="InterPro"/>
</dbReference>
<evidence type="ECO:0000256" key="1">
    <source>
        <dbReference type="ARBA" id="ARBA00022801"/>
    </source>
</evidence>
<dbReference type="SUPFAM" id="SSF53187">
    <property type="entry name" value="Zn-dependent exopeptidases"/>
    <property type="match status" value="1"/>
</dbReference>
<name>A0A9D1GTE2_9FIRM</name>
<dbReference type="PANTHER" id="PTHR30404:SF0">
    <property type="entry name" value="N-ACETYLMURAMOYL-L-ALANINE AMIDASE AMIC"/>
    <property type="match status" value="1"/>
</dbReference>
<dbReference type="AlphaFoldDB" id="A0A9D1GTE2"/>
<dbReference type="GO" id="GO:0009253">
    <property type="term" value="P:peptidoglycan catabolic process"/>
    <property type="evidence" value="ECO:0007669"/>
    <property type="project" value="InterPro"/>
</dbReference>
<dbReference type="GO" id="GO:0030288">
    <property type="term" value="C:outer membrane-bounded periplasmic space"/>
    <property type="evidence" value="ECO:0007669"/>
    <property type="project" value="TreeGrafter"/>
</dbReference>
<feature type="domain" description="MurNAc-LAA" evidence="2">
    <location>
        <begin position="121"/>
        <end position="234"/>
    </location>
</feature>
<dbReference type="Proteomes" id="UP000824136">
    <property type="component" value="Unassembled WGS sequence"/>
</dbReference>
<reference evidence="3" key="2">
    <citation type="journal article" date="2021" name="PeerJ">
        <title>Extensive microbial diversity within the chicken gut microbiome revealed by metagenomics and culture.</title>
        <authorList>
            <person name="Gilroy R."/>
            <person name="Ravi A."/>
            <person name="Getino M."/>
            <person name="Pursley I."/>
            <person name="Horton D.L."/>
            <person name="Alikhan N.F."/>
            <person name="Baker D."/>
            <person name="Gharbi K."/>
            <person name="Hall N."/>
            <person name="Watson M."/>
            <person name="Adriaenssens E.M."/>
            <person name="Foster-Nyarko E."/>
            <person name="Jarju S."/>
            <person name="Secka A."/>
            <person name="Antonio M."/>
            <person name="Oren A."/>
            <person name="Chaudhuri R.R."/>
            <person name="La Ragione R."/>
            <person name="Hildebrand F."/>
            <person name="Pallen M.J."/>
        </authorList>
    </citation>
    <scope>NUCLEOTIDE SEQUENCE</scope>
    <source>
        <strain evidence="3">CHK33-4379</strain>
    </source>
</reference>
<dbReference type="EMBL" id="DVLL01000011">
    <property type="protein sequence ID" value="HIT58572.1"/>
    <property type="molecule type" value="Genomic_DNA"/>
</dbReference>
<organism evidence="3 4">
    <name type="scientific">Candidatus Faeciplasma pullistercoris</name>
    <dbReference type="NCBI Taxonomy" id="2840800"/>
    <lineage>
        <taxon>Bacteria</taxon>
        <taxon>Bacillati</taxon>
        <taxon>Bacillota</taxon>
        <taxon>Clostridia</taxon>
        <taxon>Eubacteriales</taxon>
        <taxon>Oscillospiraceae</taxon>
        <taxon>Oscillospiraceae incertae sedis</taxon>
        <taxon>Candidatus Faeciplasma</taxon>
    </lineage>
</organism>
<dbReference type="Gene3D" id="3.40.630.40">
    <property type="entry name" value="Zn-dependent exopeptidases"/>
    <property type="match status" value="1"/>
</dbReference>